<dbReference type="GO" id="GO:0004806">
    <property type="term" value="F:triacylglycerol lipase activity"/>
    <property type="evidence" value="ECO:0007669"/>
    <property type="project" value="TreeGrafter"/>
</dbReference>
<feature type="domain" description="Alpha/beta hydrolase fold-3" evidence="3">
    <location>
        <begin position="69"/>
        <end position="270"/>
    </location>
</feature>
<evidence type="ECO:0000259" key="3">
    <source>
        <dbReference type="Pfam" id="PF07859"/>
    </source>
</evidence>
<sequence length="305" mass="33000">MRRLLSATVRLFLKPALSPGVPIGVQRAWGGTIGLTLMGPKGTKYQPDRKANVPTMAITPLSQEQGRGVLFIHGGAFVIGGYSSHRKLAAAVGEAAGAQVWLPDYRLAPEHPHPAALEDVLTIYSTLLDEGQDPGKLSIVGDSAGGGLALTLLMAIRDADLPLPASLVLISPWVDLTLSGRTMTSHAKRDPMISQDWLRWAADSYSRLSSPQNPECSPLLGDLTGLPPTLIQVGTEEVLLSDAQSLYQRMMKTGLNCTLNEYEGLWHVFQLHYRVLEKATNAVHDIGKFIKQQTAPEPSHTNQST</sequence>
<dbReference type="InterPro" id="IPR029058">
    <property type="entry name" value="AB_hydrolase_fold"/>
</dbReference>
<dbReference type="PANTHER" id="PTHR48081:SF30">
    <property type="entry name" value="ACETYL-HYDROLASE LIPR-RELATED"/>
    <property type="match status" value="1"/>
</dbReference>
<evidence type="ECO:0000256" key="1">
    <source>
        <dbReference type="ARBA" id="ARBA00010515"/>
    </source>
</evidence>
<dbReference type="RefSeq" id="WP_092022008.1">
    <property type="nucleotide sequence ID" value="NZ_FOUE01000002.1"/>
</dbReference>
<accession>A0A1I4PFU5</accession>
<gene>
    <name evidence="4" type="ORF">SAMN04487963_1992</name>
</gene>
<dbReference type="InterPro" id="IPR050300">
    <property type="entry name" value="GDXG_lipolytic_enzyme"/>
</dbReference>
<dbReference type="InterPro" id="IPR013094">
    <property type="entry name" value="AB_hydrolase_3"/>
</dbReference>
<keyword evidence="2" id="KW-0378">Hydrolase</keyword>
<dbReference type="EMBL" id="FOUE01000002">
    <property type="protein sequence ID" value="SFM26568.1"/>
    <property type="molecule type" value="Genomic_DNA"/>
</dbReference>
<comment type="similarity">
    <text evidence="1">Belongs to the 'GDXG' lipolytic enzyme family.</text>
</comment>
<dbReference type="AlphaFoldDB" id="A0A1I4PFU5"/>
<dbReference type="Proteomes" id="UP000198519">
    <property type="component" value="Unassembled WGS sequence"/>
</dbReference>
<evidence type="ECO:0000256" key="2">
    <source>
        <dbReference type="ARBA" id="ARBA00022801"/>
    </source>
</evidence>
<evidence type="ECO:0000313" key="4">
    <source>
        <dbReference type="EMBL" id="SFM26568.1"/>
    </source>
</evidence>
<proteinExistence type="inferred from homology"/>
<evidence type="ECO:0000313" key="5">
    <source>
        <dbReference type="Proteomes" id="UP000198519"/>
    </source>
</evidence>
<protein>
    <submittedName>
        <fullName evidence="4">Acetyl esterase/lipase</fullName>
    </submittedName>
</protein>
<keyword evidence="5" id="KW-1185">Reference proteome</keyword>
<dbReference type="PANTHER" id="PTHR48081">
    <property type="entry name" value="AB HYDROLASE SUPERFAMILY PROTEIN C4A8.06C"/>
    <property type="match status" value="1"/>
</dbReference>
<dbReference type="Pfam" id="PF07859">
    <property type="entry name" value="Abhydrolase_3"/>
    <property type="match status" value="1"/>
</dbReference>
<reference evidence="5" key="1">
    <citation type="submission" date="2016-10" db="EMBL/GenBank/DDBJ databases">
        <authorList>
            <person name="Varghese N."/>
            <person name="Submissions S."/>
        </authorList>
    </citation>
    <scope>NUCLEOTIDE SEQUENCE [LARGE SCALE GENOMIC DNA]</scope>
    <source>
        <strain evidence="5">CGMCC 1.7061</strain>
    </source>
</reference>
<dbReference type="Gene3D" id="3.40.50.1820">
    <property type="entry name" value="alpha/beta hydrolase"/>
    <property type="match status" value="1"/>
</dbReference>
<dbReference type="STRING" id="488535.SAMN04487963_1992"/>
<dbReference type="SUPFAM" id="SSF53474">
    <property type="entry name" value="alpha/beta-Hydrolases"/>
    <property type="match status" value="1"/>
</dbReference>
<name>A0A1I4PFU5_9GAMM</name>
<organism evidence="4 5">
    <name type="scientific">Marinobacter zhejiangensis</name>
    <dbReference type="NCBI Taxonomy" id="488535"/>
    <lineage>
        <taxon>Bacteria</taxon>
        <taxon>Pseudomonadati</taxon>
        <taxon>Pseudomonadota</taxon>
        <taxon>Gammaproteobacteria</taxon>
        <taxon>Pseudomonadales</taxon>
        <taxon>Marinobacteraceae</taxon>
        <taxon>Marinobacter</taxon>
    </lineage>
</organism>
<dbReference type="OrthoDB" id="9806180at2"/>